<evidence type="ECO:0000256" key="4">
    <source>
        <dbReference type="ARBA" id="ARBA00022833"/>
    </source>
</evidence>
<feature type="short sequence motif" description="GXGXXG" evidence="8">
    <location>
        <begin position="730"/>
        <end position="735"/>
    </location>
</feature>
<dbReference type="PANTHER" id="PTHR24185:SF1">
    <property type="entry name" value="CALCIUM-INDEPENDENT PHOSPHOLIPASE A2-GAMMA"/>
    <property type="match status" value="1"/>
</dbReference>
<evidence type="ECO:0000313" key="12">
    <source>
        <dbReference type="EMBL" id="KAH7252978.1"/>
    </source>
</evidence>
<evidence type="ECO:0000313" key="13">
    <source>
        <dbReference type="Proteomes" id="UP000736672"/>
    </source>
</evidence>
<dbReference type="GO" id="GO:0016020">
    <property type="term" value="C:membrane"/>
    <property type="evidence" value="ECO:0007669"/>
    <property type="project" value="TreeGrafter"/>
</dbReference>
<dbReference type="PROSITE" id="PS50089">
    <property type="entry name" value="ZF_RING_2"/>
    <property type="match status" value="1"/>
</dbReference>
<accession>A0A9P9H8I6</accession>
<dbReference type="Pfam" id="PF01734">
    <property type="entry name" value="Patatin"/>
    <property type="match status" value="1"/>
</dbReference>
<dbReference type="InterPro" id="IPR017907">
    <property type="entry name" value="Znf_RING_CS"/>
</dbReference>
<keyword evidence="1" id="KW-0479">Metal-binding</keyword>
<keyword evidence="2 7" id="KW-0863">Zinc-finger</keyword>
<dbReference type="CDD" id="cd07199">
    <property type="entry name" value="Pat17_PNPLA8_PNPLA9_like"/>
    <property type="match status" value="1"/>
</dbReference>
<feature type="short sequence motif" description="DGA/G" evidence="8">
    <location>
        <begin position="932"/>
        <end position="934"/>
    </location>
</feature>
<dbReference type="PROSITE" id="PS00518">
    <property type="entry name" value="ZF_RING_1"/>
    <property type="match status" value="1"/>
</dbReference>
<dbReference type="InterPro" id="IPR001841">
    <property type="entry name" value="Znf_RING"/>
</dbReference>
<evidence type="ECO:0000256" key="2">
    <source>
        <dbReference type="ARBA" id="ARBA00022771"/>
    </source>
</evidence>
<keyword evidence="4" id="KW-0862">Zinc</keyword>
<feature type="domain" description="PNPLA" evidence="11">
    <location>
        <begin position="726"/>
        <end position="945"/>
    </location>
</feature>
<dbReference type="InterPro" id="IPR027417">
    <property type="entry name" value="P-loop_NTPase"/>
</dbReference>
<evidence type="ECO:0000256" key="9">
    <source>
        <dbReference type="SAM" id="MobiDB-lite"/>
    </source>
</evidence>
<evidence type="ECO:0000256" key="1">
    <source>
        <dbReference type="ARBA" id="ARBA00022723"/>
    </source>
</evidence>
<evidence type="ECO:0000259" key="11">
    <source>
        <dbReference type="PROSITE" id="PS51635"/>
    </source>
</evidence>
<dbReference type="Gene3D" id="3.30.40.10">
    <property type="entry name" value="Zinc/RING finger domain, C3HC4 (zinc finger)"/>
    <property type="match status" value="1"/>
</dbReference>
<evidence type="ECO:0000256" key="8">
    <source>
        <dbReference type="PROSITE-ProRule" id="PRU01161"/>
    </source>
</evidence>
<dbReference type="Proteomes" id="UP000736672">
    <property type="component" value="Unassembled WGS sequence"/>
</dbReference>
<dbReference type="GO" id="GO:0047499">
    <property type="term" value="F:calcium-independent phospholipase A2 activity"/>
    <property type="evidence" value="ECO:0007669"/>
    <property type="project" value="TreeGrafter"/>
</dbReference>
<evidence type="ECO:0008006" key="14">
    <source>
        <dbReference type="Google" id="ProtNLM"/>
    </source>
</evidence>
<evidence type="ECO:0000256" key="6">
    <source>
        <dbReference type="ARBA" id="ARBA00023098"/>
    </source>
</evidence>
<dbReference type="SUPFAM" id="SSF52540">
    <property type="entry name" value="P-loop containing nucleoside triphosphate hydrolases"/>
    <property type="match status" value="1"/>
</dbReference>
<dbReference type="InterPro" id="IPR002641">
    <property type="entry name" value="PNPLA_dom"/>
</dbReference>
<keyword evidence="5 8" id="KW-0442">Lipid degradation</keyword>
<dbReference type="PANTHER" id="PTHR24185">
    <property type="entry name" value="CALCIUM-INDEPENDENT PHOSPHOLIPASE A2-GAMMA"/>
    <property type="match status" value="1"/>
</dbReference>
<feature type="active site" description="Proton acceptor" evidence="8">
    <location>
        <position position="932"/>
    </location>
</feature>
<feature type="active site" description="Nucleophile" evidence="8">
    <location>
        <position position="765"/>
    </location>
</feature>
<dbReference type="SUPFAM" id="SSF57850">
    <property type="entry name" value="RING/U-box"/>
    <property type="match status" value="1"/>
</dbReference>
<dbReference type="PROSITE" id="PS51635">
    <property type="entry name" value="PNPLA"/>
    <property type="match status" value="1"/>
</dbReference>
<dbReference type="GO" id="GO:0019369">
    <property type="term" value="P:arachidonate metabolic process"/>
    <property type="evidence" value="ECO:0007669"/>
    <property type="project" value="TreeGrafter"/>
</dbReference>
<feature type="short sequence motif" description="GXSXG" evidence="8">
    <location>
        <begin position="763"/>
        <end position="767"/>
    </location>
</feature>
<dbReference type="Gene3D" id="3.40.1090.10">
    <property type="entry name" value="Cytosolic phospholipase A2 catalytic domain"/>
    <property type="match status" value="1"/>
</dbReference>
<feature type="domain" description="RING-type" evidence="10">
    <location>
        <begin position="658"/>
        <end position="700"/>
    </location>
</feature>
<protein>
    <recommendedName>
        <fullName evidence="14">PNPLA domain-containing protein</fullName>
    </recommendedName>
</protein>
<keyword evidence="6 8" id="KW-0443">Lipid metabolism</keyword>
<gene>
    <name evidence="12" type="ORF">B0J15DRAFT_37181</name>
</gene>
<dbReference type="GO" id="GO:0046486">
    <property type="term" value="P:glycerolipid metabolic process"/>
    <property type="evidence" value="ECO:0007669"/>
    <property type="project" value="UniProtKB-ARBA"/>
</dbReference>
<proteinExistence type="predicted"/>
<comment type="caution">
    <text evidence="12">The sequence shown here is derived from an EMBL/GenBank/DDBJ whole genome shotgun (WGS) entry which is preliminary data.</text>
</comment>
<name>A0A9P9H8I6_FUSSL</name>
<keyword evidence="13" id="KW-1185">Reference proteome</keyword>
<sequence length="1290" mass="144611">MESAFTNILFSSPSRVSMLENVSLWEGAQCSEDEAHPAPYYYCMRCDEMFCDDCWSKPKKHRKPEPGHDQTIPNDAIIVHSTLKVRLDEWGLLEDAMKRSPAPNLHQLVGDSSEWFGVRPKNEAGDCSLVEGLAYDLMVDSFWTSASGIYPGLVSFVGETGSGKSSLISLLSKFSDFLFRNQFKTPAVGESGSRQSTSSNVHLYADPQTFLSENPILYADCEGIDGDEIPTEMTKALASVSAPGDPLSDTVQSPELDSQDIAWSKKPRHSGAWTRREITKTLFPRILYIFSDVVVFIPFNRIRLDDTIFQLVQWGHSATIQSYNKPVLPSAIIAFINRDEQVDPRDYDLDDARESFFDKPSLQNVSRDKALQPYIQYWETNGQHIESAEELLSCYYSSVSVVHFPSGKRPTTMHQQVRKLYDRISEVCSESQKRRDAAWMKWNAATLPLFVRKAFTHFASNYETPFNFSDAWVDLQNISFNFNGSIFNLARMVRGQRKLSHAGMPLWDDISSFVASCLFLNCVRTKQPECKPPEKLWKQCDEATEQYWMKFWPCSYFIETPEGRQQCVNAPSGHPHHQGGKAVKGGDKGHVSSHTLEQLQEKFRHRVEKAFVELRSKLRNHSDDHERLREASKIHLVQARQFYESIGNTDELVSHLTCLVCLDGVPEHSLPCGHVICRACAEAAGESTPGGIVTLQGCPLQDHRKDYWLRGWVGYIKPSQAGLRILSLDGGGIKGVVELEILNRLQKQLGSVPIRDLFDLIVGTSAGGIIACALGPGGLATKQCDTKFITLSKKAFTKANESKMPGLLGTLVEGISAFLNQGLYKSSSLEEALREAFPPQPLFGGISKFNSPSVKTAVTTSTRRGQVIVLANYNRSPPERAFYELQISGSGREMQLWEAARATSAAPLYFPPFSREGNHDATRDGTKQVYLDGGLWHNNPIRIADSEARAIWPNDKHAHPDMILSIGTGYHKSELNASNGTQVFLDQVINESVPEATGSPKSRSFIYNIAETGVSQFMRSLNSERIWHEWLQARAPGDGFESRYRRLNVEFDQIISMDDASDKAIKACRDSVNGISESTFESVADQLIASCFFFRADKGSIHGDPKWSYECSGVIECRLQPESIKLLGNHFESLHRLPYFIIKETHSKRGESVAIDGEMLKMMKSEGVFRLYRGLRITTPLAETEIFLKMRDTQKAGFHISGFPRRIKDDEDDGVYSCADPGLRFSNRVRVFLDRIFAKGKSHHFGNDSGLLVRKGTFSSERKKIKKAGGSRAQAGIVEVEPSDTRVVKK</sequence>
<evidence type="ECO:0000256" key="7">
    <source>
        <dbReference type="PROSITE-ProRule" id="PRU00175"/>
    </source>
</evidence>
<dbReference type="InterPro" id="IPR013083">
    <property type="entry name" value="Znf_RING/FYVE/PHD"/>
</dbReference>
<feature type="region of interest" description="Disordered" evidence="9">
    <location>
        <begin position="569"/>
        <end position="591"/>
    </location>
</feature>
<evidence type="ECO:0000256" key="3">
    <source>
        <dbReference type="ARBA" id="ARBA00022801"/>
    </source>
</evidence>
<dbReference type="OrthoDB" id="194358at2759"/>
<keyword evidence="3 8" id="KW-0378">Hydrolase</keyword>
<evidence type="ECO:0000256" key="5">
    <source>
        <dbReference type="ARBA" id="ARBA00022963"/>
    </source>
</evidence>
<dbReference type="GO" id="GO:0016042">
    <property type="term" value="P:lipid catabolic process"/>
    <property type="evidence" value="ECO:0007669"/>
    <property type="project" value="UniProtKB-UniRule"/>
</dbReference>
<dbReference type="EMBL" id="JAGTJS010000011">
    <property type="protein sequence ID" value="KAH7252978.1"/>
    <property type="molecule type" value="Genomic_DNA"/>
</dbReference>
<evidence type="ECO:0000259" key="10">
    <source>
        <dbReference type="PROSITE" id="PS50089"/>
    </source>
</evidence>
<dbReference type="GO" id="GO:0008270">
    <property type="term" value="F:zinc ion binding"/>
    <property type="evidence" value="ECO:0007669"/>
    <property type="project" value="UniProtKB-KW"/>
</dbReference>
<organism evidence="12 13">
    <name type="scientific">Fusarium solani</name>
    <name type="common">Filamentous fungus</name>
    <dbReference type="NCBI Taxonomy" id="169388"/>
    <lineage>
        <taxon>Eukaryota</taxon>
        <taxon>Fungi</taxon>
        <taxon>Dikarya</taxon>
        <taxon>Ascomycota</taxon>
        <taxon>Pezizomycotina</taxon>
        <taxon>Sordariomycetes</taxon>
        <taxon>Hypocreomycetidae</taxon>
        <taxon>Hypocreales</taxon>
        <taxon>Nectriaceae</taxon>
        <taxon>Fusarium</taxon>
        <taxon>Fusarium solani species complex</taxon>
    </lineage>
</organism>
<reference evidence="12" key="1">
    <citation type="journal article" date="2021" name="Nat. Commun.">
        <title>Genetic determinants of endophytism in the Arabidopsis root mycobiome.</title>
        <authorList>
            <person name="Mesny F."/>
            <person name="Miyauchi S."/>
            <person name="Thiergart T."/>
            <person name="Pickel B."/>
            <person name="Atanasova L."/>
            <person name="Karlsson M."/>
            <person name="Huettel B."/>
            <person name="Barry K.W."/>
            <person name="Haridas S."/>
            <person name="Chen C."/>
            <person name="Bauer D."/>
            <person name="Andreopoulos W."/>
            <person name="Pangilinan J."/>
            <person name="LaButti K."/>
            <person name="Riley R."/>
            <person name="Lipzen A."/>
            <person name="Clum A."/>
            <person name="Drula E."/>
            <person name="Henrissat B."/>
            <person name="Kohler A."/>
            <person name="Grigoriev I.V."/>
            <person name="Martin F.M."/>
            <person name="Hacquard S."/>
        </authorList>
    </citation>
    <scope>NUCLEOTIDE SEQUENCE</scope>
    <source>
        <strain evidence="12">FSSC 5 MPI-SDFR-AT-0091</strain>
    </source>
</reference>
<dbReference type="InterPro" id="IPR016035">
    <property type="entry name" value="Acyl_Trfase/lysoPLipase"/>
</dbReference>
<dbReference type="SUPFAM" id="SSF52151">
    <property type="entry name" value="FabD/lysophospholipase-like"/>
    <property type="match status" value="1"/>
</dbReference>